<reference evidence="1" key="1">
    <citation type="journal article" date="2020" name="Stud. Mycol.">
        <title>101 Dothideomycetes genomes: a test case for predicting lifestyles and emergence of pathogens.</title>
        <authorList>
            <person name="Haridas S."/>
            <person name="Albert R."/>
            <person name="Binder M."/>
            <person name="Bloem J."/>
            <person name="Labutti K."/>
            <person name="Salamov A."/>
            <person name="Andreopoulos B."/>
            <person name="Baker S."/>
            <person name="Barry K."/>
            <person name="Bills G."/>
            <person name="Bluhm B."/>
            <person name="Cannon C."/>
            <person name="Castanera R."/>
            <person name="Culley D."/>
            <person name="Daum C."/>
            <person name="Ezra D."/>
            <person name="Gonzalez J."/>
            <person name="Henrissat B."/>
            <person name="Kuo A."/>
            <person name="Liang C."/>
            <person name="Lipzen A."/>
            <person name="Lutzoni F."/>
            <person name="Magnuson J."/>
            <person name="Mondo S."/>
            <person name="Nolan M."/>
            <person name="Ohm R."/>
            <person name="Pangilinan J."/>
            <person name="Park H.-J."/>
            <person name="Ramirez L."/>
            <person name="Alfaro M."/>
            <person name="Sun H."/>
            <person name="Tritt A."/>
            <person name="Yoshinaga Y."/>
            <person name="Zwiers L.-H."/>
            <person name="Turgeon B."/>
            <person name="Goodwin S."/>
            <person name="Spatafora J."/>
            <person name="Crous P."/>
            <person name="Grigoriev I."/>
        </authorList>
    </citation>
    <scope>NUCLEOTIDE SEQUENCE</scope>
    <source>
        <strain evidence="1">CBS 279.74</strain>
    </source>
</reference>
<proteinExistence type="predicted"/>
<evidence type="ECO:0000313" key="2">
    <source>
        <dbReference type="Proteomes" id="UP000799428"/>
    </source>
</evidence>
<dbReference type="AlphaFoldDB" id="A0A6G1KE76"/>
<gene>
    <name evidence="1" type="ORF">K504DRAFT_453892</name>
</gene>
<sequence length="186" mass="21071">MTPPPPPLAVPVSSRGRKGFQALAANEAKMQAIRKNAETSAYVDGPSPSTRCWEEVSTSAPDCWALIGGRRVSAIPVYRLFGVIFSLSLTINSYFEHHFLHQRSRARAQSVSRTKQSLEGITNIWIGKFEDKVKTATLWGFKHALYWWASVLVPNLHLHLMWQKWHEEVSRHIHQLAVQESLSARS</sequence>
<accession>A0A6G1KE76</accession>
<protein>
    <submittedName>
        <fullName evidence="1">Uncharacterized protein</fullName>
    </submittedName>
</protein>
<evidence type="ECO:0000313" key="1">
    <source>
        <dbReference type="EMBL" id="KAF2710845.1"/>
    </source>
</evidence>
<name>A0A6G1KE76_9PLEO</name>
<organism evidence="1 2">
    <name type="scientific">Pleomassaria siparia CBS 279.74</name>
    <dbReference type="NCBI Taxonomy" id="1314801"/>
    <lineage>
        <taxon>Eukaryota</taxon>
        <taxon>Fungi</taxon>
        <taxon>Dikarya</taxon>
        <taxon>Ascomycota</taxon>
        <taxon>Pezizomycotina</taxon>
        <taxon>Dothideomycetes</taxon>
        <taxon>Pleosporomycetidae</taxon>
        <taxon>Pleosporales</taxon>
        <taxon>Pleomassariaceae</taxon>
        <taxon>Pleomassaria</taxon>
    </lineage>
</organism>
<keyword evidence="2" id="KW-1185">Reference proteome</keyword>
<dbReference type="Proteomes" id="UP000799428">
    <property type="component" value="Unassembled WGS sequence"/>
</dbReference>
<dbReference type="EMBL" id="MU005768">
    <property type="protein sequence ID" value="KAF2710845.1"/>
    <property type="molecule type" value="Genomic_DNA"/>
</dbReference>